<accession>A0A371JL78</accession>
<comment type="caution">
    <text evidence="2">The sequence shown here is derived from an EMBL/GenBank/DDBJ whole genome shotgun (WGS) entry which is preliminary data.</text>
</comment>
<evidence type="ECO:0000313" key="2">
    <source>
        <dbReference type="EMBL" id="RDY57703.1"/>
    </source>
</evidence>
<sequence>MLLSPQDFAIAIGVKYATLRSHISRKKVYKSGEYIDTDFELNRLYIQNQTKGKGLNFENIGKETPQEETSTPDNKEEVITTKKVPPPKVEAPKSDKVDTSLSREELIRSNFDLRKRQADAEKAERDSQLKQIEVAKKMGQLMPIDMVEKILTVFVRSIIRESESEWQNIASIYCEILGGDRSHLSQMVEQMNKIMDKMIKEVKMKSREEIKQVIKDYAEVRSRGQRK</sequence>
<dbReference type="RefSeq" id="WP_147296688.1">
    <property type="nucleotide sequence ID" value="NZ_QTJX01000007.1"/>
</dbReference>
<dbReference type="Proteomes" id="UP000261828">
    <property type="component" value="Unassembled WGS sequence"/>
</dbReference>
<feature type="region of interest" description="Disordered" evidence="1">
    <location>
        <begin position="56"/>
        <end position="99"/>
    </location>
</feature>
<proteinExistence type="predicted"/>
<name>A0A371JL78_9FLAO</name>
<gene>
    <name evidence="2" type="ORF">DX873_17535</name>
</gene>
<feature type="compositionally biased region" description="Basic and acidic residues" evidence="1">
    <location>
        <begin position="90"/>
        <end position="99"/>
    </location>
</feature>
<dbReference type="AlphaFoldDB" id="A0A371JL78"/>
<dbReference type="EMBL" id="QTJX01000007">
    <property type="protein sequence ID" value="RDY57703.1"/>
    <property type="molecule type" value="Genomic_DNA"/>
</dbReference>
<reference evidence="2 3" key="1">
    <citation type="submission" date="2018-08" db="EMBL/GenBank/DDBJ databases">
        <title>Muricauda nanhaiensis sp. nov., isolated from seawater of the South China Sea.</title>
        <authorList>
            <person name="Dang Y."/>
        </authorList>
    </citation>
    <scope>NUCLEOTIDE SEQUENCE [LARGE SCALE GENOMIC DNA]</scope>
    <source>
        <strain evidence="2 3">SM1704</strain>
    </source>
</reference>
<dbReference type="OrthoDB" id="9829949at2"/>
<protein>
    <submittedName>
        <fullName evidence="2">Uncharacterized protein</fullName>
    </submittedName>
</protein>
<evidence type="ECO:0000313" key="3">
    <source>
        <dbReference type="Proteomes" id="UP000261828"/>
    </source>
</evidence>
<evidence type="ECO:0000256" key="1">
    <source>
        <dbReference type="SAM" id="MobiDB-lite"/>
    </source>
</evidence>
<keyword evidence="3" id="KW-1185">Reference proteome</keyword>
<organism evidence="2 3">
    <name type="scientific">Flagellimonas nanhaiensis</name>
    <dbReference type="NCBI Taxonomy" id="2292706"/>
    <lineage>
        <taxon>Bacteria</taxon>
        <taxon>Pseudomonadati</taxon>
        <taxon>Bacteroidota</taxon>
        <taxon>Flavobacteriia</taxon>
        <taxon>Flavobacteriales</taxon>
        <taxon>Flavobacteriaceae</taxon>
        <taxon>Flagellimonas</taxon>
    </lineage>
</organism>